<reference evidence="2" key="1">
    <citation type="submission" date="2023-03" db="EMBL/GenBank/DDBJ databases">
        <title>Actinoallomurus iriomotensis NBRC 103681.</title>
        <authorList>
            <person name="Ichikawa N."/>
            <person name="Sato H."/>
            <person name="Tonouchi N."/>
        </authorList>
    </citation>
    <scope>NUCLEOTIDE SEQUENCE</scope>
    <source>
        <strain evidence="2">NBRC 103681</strain>
    </source>
</reference>
<organism evidence="2 3">
    <name type="scientific">Actinoallomurus iriomotensis</name>
    <dbReference type="NCBI Taxonomy" id="478107"/>
    <lineage>
        <taxon>Bacteria</taxon>
        <taxon>Bacillati</taxon>
        <taxon>Actinomycetota</taxon>
        <taxon>Actinomycetes</taxon>
        <taxon>Streptosporangiales</taxon>
        <taxon>Thermomonosporaceae</taxon>
        <taxon>Actinoallomurus</taxon>
    </lineage>
</organism>
<name>A0A9W6RF44_9ACTN</name>
<feature type="compositionally biased region" description="Polar residues" evidence="1">
    <location>
        <begin position="31"/>
        <end position="44"/>
    </location>
</feature>
<dbReference type="AlphaFoldDB" id="A0A9W6RF44"/>
<feature type="compositionally biased region" description="Gly residues" evidence="1">
    <location>
        <begin position="89"/>
        <end position="98"/>
    </location>
</feature>
<evidence type="ECO:0000313" key="3">
    <source>
        <dbReference type="Proteomes" id="UP001165135"/>
    </source>
</evidence>
<accession>A0A9W6RF44</accession>
<evidence type="ECO:0000256" key="1">
    <source>
        <dbReference type="SAM" id="MobiDB-lite"/>
    </source>
</evidence>
<feature type="compositionally biased region" description="Basic and acidic residues" evidence="1">
    <location>
        <begin position="56"/>
        <end position="69"/>
    </location>
</feature>
<proteinExistence type="predicted"/>
<gene>
    <name evidence="2" type="ORF">Airi01_032080</name>
</gene>
<sequence>MRKRNLTLALADATLFGSVALTPGVTPHANAAQSAGTATVTASHNAKKPVPPATEEDYHRGYRSGRSDARSGGYNRDVGGEPADYQSGWGDGFADGGC</sequence>
<dbReference type="RefSeq" id="WP_285621246.1">
    <property type="nucleotide sequence ID" value="NZ_BSTJ01000003.1"/>
</dbReference>
<comment type="caution">
    <text evidence="2">The sequence shown here is derived from an EMBL/GenBank/DDBJ whole genome shotgun (WGS) entry which is preliminary data.</text>
</comment>
<dbReference type="Proteomes" id="UP001165135">
    <property type="component" value="Unassembled WGS sequence"/>
</dbReference>
<evidence type="ECO:0000313" key="2">
    <source>
        <dbReference type="EMBL" id="GLY74941.1"/>
    </source>
</evidence>
<protein>
    <submittedName>
        <fullName evidence="2">Uncharacterized protein</fullName>
    </submittedName>
</protein>
<feature type="region of interest" description="Disordered" evidence="1">
    <location>
        <begin position="24"/>
        <end position="98"/>
    </location>
</feature>
<dbReference type="EMBL" id="BSTJ01000003">
    <property type="protein sequence ID" value="GLY74941.1"/>
    <property type="molecule type" value="Genomic_DNA"/>
</dbReference>